<accession>A0A3P8ZU53</accession>
<dbReference type="Ensembl" id="ENSELUT00000004314.3">
    <property type="protein sequence ID" value="ENSELUP00000032004.1"/>
    <property type="gene ID" value="ENSELUG00000009746.3"/>
</dbReference>
<reference evidence="5" key="4">
    <citation type="submission" date="2025-09" db="UniProtKB">
        <authorList>
            <consortium name="Ensembl"/>
        </authorList>
    </citation>
    <scope>IDENTIFICATION</scope>
</reference>
<dbReference type="GeneID" id="105026629"/>
<dbReference type="STRING" id="8010.ENSELUP00000032004"/>
<dbReference type="KEGG" id="els:105026629"/>
<dbReference type="RefSeq" id="XP_019912239.1">
    <property type="nucleotide sequence ID" value="XM_020056680.2"/>
</dbReference>
<dbReference type="Bgee" id="ENSELUG00000009746">
    <property type="expression patterns" value="Expressed in testis and 2 other cell types or tissues"/>
</dbReference>
<sequence>MSCLKELNSKTQKNGRDISAVYSSENYGHLHGMRTWDVNTDSGDQTHFSMSGVMQRCSGGEYSREAGASRPDHHCTNHRIYPSHNYTQPSLPQNILTAHGDFIPQSSPGHFMSPTPSLHNNNHLSSLGGHWLSEGLVHCNMTSGEIFDAVASICPDNLDEHRQKTHRKLEALTELMPQHQMDINQSVNVYLQPLAHKLGENATVMCSMNGQGQMVSVNHCSPGQMLHSQPPGHLDSSPEALCYDSSSKENLEQSYSIGSQSHLPSVSLPAIWPNHSFLCPNQQASPDPPGSGYSYNQMSRAYFSQYCQYPEYPDTLSLVPEGQSTSVVRLNESMWDSKSKKPCNCTKSQCLKLYCDCFANGDVCRNCNCINCCNNTEHELERYKAVKICLDRNPEAFRPKICNGKLGEIKGRHNKGCNCKRSGCLKNYCECYEAKIMCSSTCKCVGCRNYNGSPERRAMLWESPDTTFYKNAKCDKDKCPLSCITLDVVEATCGCLLAQAEEAEKEGYTLRQAEKMILEEFGQCLTQIVLSIFKSTSL</sequence>
<dbReference type="CTD" id="9633"/>
<dbReference type="AlphaFoldDB" id="A0A3P8ZU53"/>
<dbReference type="GO" id="GO:0006355">
    <property type="term" value="P:regulation of DNA-templated transcription"/>
    <property type="evidence" value="ECO:0007669"/>
    <property type="project" value="TreeGrafter"/>
</dbReference>
<dbReference type="OMA" id="GALFRMS"/>
<keyword evidence="3" id="KW-0539">Nucleus</keyword>
<dbReference type="PANTHER" id="PTHR12446">
    <property type="entry name" value="TESMIN/TSO1-RELATED"/>
    <property type="match status" value="1"/>
</dbReference>
<evidence type="ECO:0000256" key="2">
    <source>
        <dbReference type="ARBA" id="ARBA00007267"/>
    </source>
</evidence>
<dbReference type="InterPro" id="IPR005172">
    <property type="entry name" value="CRC"/>
</dbReference>
<protein>
    <recommendedName>
        <fullName evidence="4">CRC domain-containing protein</fullName>
    </recommendedName>
</protein>
<dbReference type="SMART" id="SM01114">
    <property type="entry name" value="CXC"/>
    <property type="match status" value="2"/>
</dbReference>
<evidence type="ECO:0000256" key="1">
    <source>
        <dbReference type="ARBA" id="ARBA00004123"/>
    </source>
</evidence>
<evidence type="ECO:0000313" key="6">
    <source>
        <dbReference type="Proteomes" id="UP000265140"/>
    </source>
</evidence>
<dbReference type="GeneTree" id="ENSGT00940000161379"/>
<evidence type="ECO:0000259" key="4">
    <source>
        <dbReference type="PROSITE" id="PS51634"/>
    </source>
</evidence>
<reference evidence="6" key="1">
    <citation type="journal article" date="2014" name="PLoS ONE">
        <title>The genome and linkage map of the northern pike (Esox lucius): conserved synteny revealed between the salmonid sister group and the Neoteleostei.</title>
        <authorList>
            <person name="Rondeau E.B."/>
            <person name="Minkley D.R."/>
            <person name="Leong J.S."/>
            <person name="Messmer A.M."/>
            <person name="Jantzen J.R."/>
            <person name="von Schalburg K.R."/>
            <person name="Lemon C."/>
            <person name="Bird N.H."/>
            <person name="Koop B.F."/>
        </authorList>
    </citation>
    <scope>NUCLEOTIDE SEQUENCE</scope>
</reference>
<comment type="subcellular location">
    <subcellularLocation>
        <location evidence="1">Nucleus</location>
    </subcellularLocation>
</comment>
<evidence type="ECO:0000256" key="3">
    <source>
        <dbReference type="ARBA" id="ARBA00023242"/>
    </source>
</evidence>
<dbReference type="OrthoDB" id="6283463at2759"/>
<evidence type="ECO:0000313" key="5">
    <source>
        <dbReference type="Ensembl" id="ENSELUP00000032004.1"/>
    </source>
</evidence>
<feature type="domain" description="CRC" evidence="4">
    <location>
        <begin position="339"/>
        <end position="452"/>
    </location>
</feature>
<dbReference type="InterPro" id="IPR028307">
    <property type="entry name" value="Lin-54_fam"/>
</dbReference>
<organism evidence="5 6">
    <name type="scientific">Esox lucius</name>
    <name type="common">Northern pike</name>
    <dbReference type="NCBI Taxonomy" id="8010"/>
    <lineage>
        <taxon>Eukaryota</taxon>
        <taxon>Metazoa</taxon>
        <taxon>Chordata</taxon>
        <taxon>Craniata</taxon>
        <taxon>Vertebrata</taxon>
        <taxon>Euteleostomi</taxon>
        <taxon>Actinopterygii</taxon>
        <taxon>Neopterygii</taxon>
        <taxon>Teleostei</taxon>
        <taxon>Protacanthopterygii</taxon>
        <taxon>Esociformes</taxon>
        <taxon>Esocidae</taxon>
        <taxon>Esox</taxon>
    </lineage>
</organism>
<dbReference type="PANTHER" id="PTHR12446:SF34">
    <property type="entry name" value="PROTEIN LIN-54 HOMOLOG"/>
    <property type="match status" value="1"/>
</dbReference>
<keyword evidence="6" id="KW-1185">Reference proteome</keyword>
<dbReference type="InParanoid" id="A0A3P8ZU53"/>
<dbReference type="PROSITE" id="PS51634">
    <property type="entry name" value="CRC"/>
    <property type="match status" value="1"/>
</dbReference>
<dbReference type="Proteomes" id="UP000265140">
    <property type="component" value="Chromosome 19"/>
</dbReference>
<dbReference type="InterPro" id="IPR033467">
    <property type="entry name" value="Tesmin/TSO1-like_CXC"/>
</dbReference>
<dbReference type="Pfam" id="PF03638">
    <property type="entry name" value="TCR"/>
    <property type="match status" value="2"/>
</dbReference>
<name>A0A3P8ZU53_ESOLU</name>
<dbReference type="GO" id="GO:0005634">
    <property type="term" value="C:nucleus"/>
    <property type="evidence" value="ECO:0007669"/>
    <property type="project" value="UniProtKB-SubCell"/>
</dbReference>
<reference evidence="5" key="3">
    <citation type="submission" date="2025-08" db="UniProtKB">
        <authorList>
            <consortium name="Ensembl"/>
        </authorList>
    </citation>
    <scope>IDENTIFICATION</scope>
</reference>
<proteinExistence type="inferred from homology"/>
<comment type="similarity">
    <text evidence="2">Belongs to the lin-54 family.</text>
</comment>
<reference evidence="5" key="2">
    <citation type="submission" date="2020-02" db="EMBL/GenBank/DDBJ databases">
        <title>Esox lucius (northern pike) genome, fEsoLuc1, primary haplotype.</title>
        <authorList>
            <person name="Myers G."/>
            <person name="Karagic N."/>
            <person name="Meyer A."/>
            <person name="Pippel M."/>
            <person name="Reichard M."/>
            <person name="Winkler S."/>
            <person name="Tracey A."/>
            <person name="Sims Y."/>
            <person name="Howe K."/>
            <person name="Rhie A."/>
            <person name="Formenti G."/>
            <person name="Durbin R."/>
            <person name="Fedrigo O."/>
            <person name="Jarvis E.D."/>
        </authorList>
    </citation>
    <scope>NUCLEOTIDE SEQUENCE [LARGE SCALE GENOMIC DNA]</scope>
</reference>